<dbReference type="GO" id="GO:0003677">
    <property type="term" value="F:DNA binding"/>
    <property type="evidence" value="ECO:0007669"/>
    <property type="project" value="UniProtKB-KW"/>
</dbReference>
<dbReference type="PANTHER" id="PTHR30204">
    <property type="entry name" value="REDOX-CYCLING DRUG-SENSING TRANSCRIPTIONAL ACTIVATOR SOXR"/>
    <property type="match status" value="1"/>
</dbReference>
<dbReference type="PANTHER" id="PTHR30204:SF93">
    <property type="entry name" value="HTH MERR-TYPE DOMAIN-CONTAINING PROTEIN"/>
    <property type="match status" value="1"/>
</dbReference>
<feature type="compositionally biased region" description="Gly residues" evidence="2">
    <location>
        <begin position="1"/>
        <end position="15"/>
    </location>
</feature>
<evidence type="ECO:0000256" key="1">
    <source>
        <dbReference type="ARBA" id="ARBA00023125"/>
    </source>
</evidence>
<dbReference type="PRINTS" id="PR00040">
    <property type="entry name" value="HTHMERR"/>
</dbReference>
<reference evidence="4 5" key="1">
    <citation type="journal article" date="2014" name="Int. J. Syst. Evol. Microbiol.">
        <title>Nocardioides zeae sp. nov., isolated from the stem of Zea mays.</title>
        <authorList>
            <person name="Glaeser S.P."/>
            <person name="McInroy J.A."/>
            <person name="Busse H.J."/>
            <person name="Kampfer P."/>
        </authorList>
    </citation>
    <scope>NUCLEOTIDE SEQUENCE [LARGE SCALE GENOMIC DNA]</scope>
    <source>
        <strain evidence="4 5">JCM 30728</strain>
    </source>
</reference>
<keyword evidence="1" id="KW-0238">DNA-binding</keyword>
<dbReference type="Gene3D" id="1.10.1660.10">
    <property type="match status" value="1"/>
</dbReference>
<accession>A0A6P0HIR9</accession>
<evidence type="ECO:0000313" key="4">
    <source>
        <dbReference type="EMBL" id="NEN78639.1"/>
    </source>
</evidence>
<protein>
    <submittedName>
        <fullName evidence="4">MerR family transcriptional regulator</fullName>
    </submittedName>
</protein>
<name>A0A6P0HIR9_9ACTN</name>
<dbReference type="PROSITE" id="PS50937">
    <property type="entry name" value="HTH_MERR_2"/>
    <property type="match status" value="1"/>
</dbReference>
<sequence length="280" mass="31136">MVQAGAGGEPRGGLPRGRDRPTVTVVSPSPEPSDSTETTEPSSPDDGSLLTIDELSARAGTTVRTTRYYASLGLIPPPERRGRVAFYGDVHLARLEMVRALQDHGFTLQAIERYLTSLPPEASTEELALQRTMLTSWTTQPPERVTRRQLDKRAGRVLSDDQLGVLLELQAVELDDDGARYLVHPGLPQALEMFDLDLPLESMVQATAAIDRHMRSLADELTEILRTQVVRPFRAEQHTPEEAARMERTVASLRRVTLEAVVVGFQRAANEVIQRSLRRR</sequence>
<dbReference type="EMBL" id="JAAGXA010000006">
    <property type="protein sequence ID" value="NEN78639.1"/>
    <property type="molecule type" value="Genomic_DNA"/>
</dbReference>
<dbReference type="Proteomes" id="UP000468687">
    <property type="component" value="Unassembled WGS sequence"/>
</dbReference>
<dbReference type="GO" id="GO:0003700">
    <property type="term" value="F:DNA-binding transcription factor activity"/>
    <property type="evidence" value="ECO:0007669"/>
    <property type="project" value="InterPro"/>
</dbReference>
<gene>
    <name evidence="4" type="ORF">G3T38_10140</name>
</gene>
<organism evidence="4 5">
    <name type="scientific">Nocardioides zeae</name>
    <dbReference type="NCBI Taxonomy" id="1457234"/>
    <lineage>
        <taxon>Bacteria</taxon>
        <taxon>Bacillati</taxon>
        <taxon>Actinomycetota</taxon>
        <taxon>Actinomycetes</taxon>
        <taxon>Propionibacteriales</taxon>
        <taxon>Nocardioidaceae</taxon>
        <taxon>Nocardioides</taxon>
    </lineage>
</organism>
<feature type="domain" description="HTH merR-type" evidence="3">
    <location>
        <begin position="49"/>
        <end position="117"/>
    </location>
</feature>
<dbReference type="InterPro" id="IPR000551">
    <property type="entry name" value="MerR-type_HTH_dom"/>
</dbReference>
<keyword evidence="5" id="KW-1185">Reference proteome</keyword>
<feature type="compositionally biased region" description="Low complexity" evidence="2">
    <location>
        <begin position="22"/>
        <end position="46"/>
    </location>
</feature>
<dbReference type="AlphaFoldDB" id="A0A6P0HIR9"/>
<feature type="region of interest" description="Disordered" evidence="2">
    <location>
        <begin position="1"/>
        <end position="50"/>
    </location>
</feature>
<proteinExistence type="predicted"/>
<comment type="caution">
    <text evidence="4">The sequence shown here is derived from an EMBL/GenBank/DDBJ whole genome shotgun (WGS) entry which is preliminary data.</text>
</comment>
<dbReference type="InterPro" id="IPR047057">
    <property type="entry name" value="MerR_fam"/>
</dbReference>
<evidence type="ECO:0000313" key="5">
    <source>
        <dbReference type="Proteomes" id="UP000468687"/>
    </source>
</evidence>
<dbReference type="SMART" id="SM00422">
    <property type="entry name" value="HTH_MERR"/>
    <property type="match status" value="1"/>
</dbReference>
<dbReference type="InterPro" id="IPR009061">
    <property type="entry name" value="DNA-bd_dom_put_sf"/>
</dbReference>
<evidence type="ECO:0000256" key="2">
    <source>
        <dbReference type="SAM" id="MobiDB-lite"/>
    </source>
</evidence>
<dbReference type="Pfam" id="PF13411">
    <property type="entry name" value="MerR_1"/>
    <property type="match status" value="1"/>
</dbReference>
<dbReference type="SUPFAM" id="SSF46955">
    <property type="entry name" value="Putative DNA-binding domain"/>
    <property type="match status" value="1"/>
</dbReference>
<evidence type="ECO:0000259" key="3">
    <source>
        <dbReference type="PROSITE" id="PS50937"/>
    </source>
</evidence>